<proteinExistence type="inferred from homology"/>
<keyword evidence="8" id="KW-1232">Capsid decoration protein</keyword>
<evidence type="ECO:0000256" key="8">
    <source>
        <dbReference type="ARBA" id="ARBA00023093"/>
    </source>
</evidence>
<dbReference type="InterPro" id="IPR043053">
    <property type="entry name" value="Hex_IIIa_N"/>
</dbReference>
<evidence type="ECO:0000256" key="9">
    <source>
        <dbReference type="ARBA" id="ARBA00023219"/>
    </source>
</evidence>
<dbReference type="InterPro" id="IPR003479">
    <property type="entry name" value="Hex_IIIa"/>
</dbReference>
<comment type="similarity">
    <text evidence="1">Belongs to the adenoviridae hexon-linking protein IIIa family.</text>
</comment>
<comment type="subunit">
    <text evidence="10">Interacts with hexon proteins; this interaction tethers the peripentonal hexons to hexons situated in the facet. Interacts with the penton protein (via N-terminus). Interacts with packaging protein 3; this interaction is required to promote correct genome packaging.</text>
</comment>
<keyword evidence="4" id="KW-1048">Host nucleus</keyword>
<evidence type="ECO:0000313" key="12">
    <source>
        <dbReference type="Proteomes" id="UP000169712"/>
    </source>
</evidence>
<keyword evidence="12" id="KW-1185">Reference proteome</keyword>
<dbReference type="GO" id="GO:0098021">
    <property type="term" value="C:viral capsid, decoration"/>
    <property type="evidence" value="ECO:0007669"/>
    <property type="project" value="UniProtKB-KW"/>
</dbReference>
<dbReference type="KEGG" id="vg:11467777"/>
<keyword evidence="2" id="KW-0597">Phosphoprotein</keyword>
<evidence type="ECO:0000256" key="3">
    <source>
        <dbReference type="ARBA" id="ARBA00022561"/>
    </source>
</evidence>
<name>G9B6K1_9ADEN</name>
<keyword evidence="9" id="KW-0231">Viral genome packaging</keyword>
<dbReference type="Proteomes" id="UP000169712">
    <property type="component" value="Segment"/>
</dbReference>
<evidence type="ECO:0000313" key="11">
    <source>
        <dbReference type="EMBL" id="ADP30817.1"/>
    </source>
</evidence>
<evidence type="ECO:0000256" key="5">
    <source>
        <dbReference type="ARBA" id="ARBA00022612"/>
    </source>
</evidence>
<evidence type="ECO:0000256" key="2">
    <source>
        <dbReference type="ARBA" id="ARBA00022553"/>
    </source>
</evidence>
<dbReference type="GeneID" id="11467777"/>
<organism evidence="11 12">
    <name type="scientific">South Polar skua adenovirus 1</name>
    <dbReference type="NCBI Taxonomy" id="2848087"/>
    <lineage>
        <taxon>Viruses</taxon>
        <taxon>Varidnaviria</taxon>
        <taxon>Bamfordvirae</taxon>
        <taxon>Preplasmiviricota</taxon>
        <taxon>Polisuviricotina</taxon>
        <taxon>Pharingeaviricetes</taxon>
        <taxon>Rowavirales</taxon>
        <taxon>Adenoviridae</taxon>
        <taxon>Siadenovirus</taxon>
        <taxon>Siadenovirus stercorariidae</taxon>
        <taxon>Skua siadenovirus A</taxon>
    </lineage>
</organism>
<dbReference type="Pfam" id="PF02455">
    <property type="entry name" value="Hex_IIIa"/>
    <property type="match status" value="1"/>
</dbReference>
<keyword evidence="5" id="KW-1188">Viral release from host cell</keyword>
<dbReference type="Gene3D" id="1.20.120.1500">
    <property type="entry name" value="Pre-hexon-linking protein IIIa"/>
    <property type="match status" value="1"/>
</dbReference>
<evidence type="ECO:0000256" key="10">
    <source>
        <dbReference type="ARBA" id="ARBA00046738"/>
    </source>
</evidence>
<reference evidence="11 12" key="1">
    <citation type="journal article" date="2012" name="Virology">
        <title>Full genome analysis of a novel adenovirus from the South Polar skua (Catharacta maccormicki) in Antarctica.</title>
        <authorList>
            <person name="Park Y.M."/>
            <person name="Kim J.H."/>
            <person name="Gu S.H."/>
            <person name="Lee S.Y."/>
            <person name="Lee M.G."/>
            <person name="Kang Y.K."/>
            <person name="Kang S.H."/>
            <person name="Kim H.J."/>
            <person name="Song J.W."/>
        </authorList>
    </citation>
    <scope>NUCLEOTIDE SEQUENCE [LARGE SCALE GENOMIC DNA]</scope>
    <source>
        <strain evidence="11">T03</strain>
    </source>
</reference>
<keyword evidence="6" id="KW-0946">Virion</keyword>
<keyword evidence="3" id="KW-0167">Capsid protein</keyword>
<dbReference type="RefSeq" id="YP_004935934.1">
    <property type="nucleotide sequence ID" value="NC_016437.1"/>
</dbReference>
<keyword evidence="7" id="KW-0426">Late protein</keyword>
<sequence>MASKQLVADILTGQAPKLSKEFKNLPLANKLIELEKAIVQPKSSDTPAMLTTVVKQLVNTGAIYPDEASAVYSRLLERIVKFNSIRNHNSLEGLVEDIQQGQKSVVMSQLKNSRSMSNMVVLQNFLKSLPKTVSQGQQNYVSFQGLLKQFVIDYNPFIEVFKSGTDTFLQYNFGPAVQKINLSQAFENLSKLWGVKITNENDIPSLTALLQPQTRYLLLLLSPIAIEQYFIHDSFLWYMMKLYKNTVVPPMKGEPVEELGNVIASLGPSYDQLKLRQGLNYLITNQHREYQPVVSDLTKEEEALLRYIQTLLKTKAVGARRMIKQSDLDNVLQNINLSSLQSQLPFLNRLFDFFTKILQLNPELMTRIVFDSEWKPPPVFFLKSVLTPQDLQTIPLPKPVPETAITAPPVPAPRTVFLPPRIVPRSRREGDRPYREVMPIGSDTDTESEAEIFSAPRPARRRSVAVDVDNLSAAFSKLRGKGIDTYLLRSMRERARNINVRPY</sequence>
<dbReference type="OrthoDB" id="4338at10239"/>
<evidence type="ECO:0000256" key="1">
    <source>
        <dbReference type="ARBA" id="ARBA00010762"/>
    </source>
</evidence>
<evidence type="ECO:0000256" key="7">
    <source>
        <dbReference type="ARBA" id="ARBA00022921"/>
    </source>
</evidence>
<dbReference type="EMBL" id="HM585353">
    <property type="protein sequence ID" value="ADP30817.1"/>
    <property type="molecule type" value="Genomic_DNA"/>
</dbReference>
<evidence type="ECO:0000256" key="4">
    <source>
        <dbReference type="ARBA" id="ARBA00022562"/>
    </source>
</evidence>
<evidence type="ECO:0000256" key="6">
    <source>
        <dbReference type="ARBA" id="ARBA00022844"/>
    </source>
</evidence>
<protein>
    <submittedName>
        <fullName evidence="11">PIIIa</fullName>
    </submittedName>
</protein>
<accession>G9B6K1</accession>